<dbReference type="PROSITE" id="PS51450">
    <property type="entry name" value="LRR"/>
    <property type="match status" value="1"/>
</dbReference>
<evidence type="ECO:0000259" key="5">
    <source>
        <dbReference type="Pfam" id="PF00931"/>
    </source>
</evidence>
<dbReference type="OrthoDB" id="40118at2759"/>
<dbReference type="Gene3D" id="1.10.8.430">
    <property type="entry name" value="Helical domain of apoptotic protease-activating factors"/>
    <property type="match status" value="1"/>
</dbReference>
<keyword evidence="1" id="KW-0433">Leucine-rich repeat</keyword>
<dbReference type="Gene3D" id="3.40.50.300">
    <property type="entry name" value="P-loop containing nucleotide triphosphate hydrolases"/>
    <property type="match status" value="1"/>
</dbReference>
<keyword evidence="2" id="KW-0677">Repeat</keyword>
<dbReference type="InterPro" id="IPR044974">
    <property type="entry name" value="Disease_R_plants"/>
</dbReference>
<sequence>MAEVDVVYILQKLTYLLHEEAHLFRGLEDHVKFILKQMHRLMMFLREVVESNKAHIRVSLWLQELRNVARSIEDLVEAFISQVAPLIATKPASISTRRRRTKCMRDLIAKLRIGKAASRGLHMDIQNIKIKIDEIDDLRLAYGIHNIDLGSVMWPRNSRLREWSSTLTASPTVIGFDDDTKKLLALMNDPDPCLQVISIVGMAGSGKTILAKKVYSSTKKKHPHPIYDDIGKIDASISFERHVWIHASQGCEPLQILDDIATQMLGKKPPEKSVEDLTVDISDWLRNQRYLIVIDDVWDISVWVAVRAALPADGMNGSRVLVTTRDKEVALFLNNCTSSQAHRHHKLQLLDENKSWELFCNKVFPRRPECDCPTELKNLGRQILQSCGGLPLAIQEIGDFLFRRKKIESVWSATVESFHSQPFYLLRQCSQLLALSYHNLPCNLKWCFLYCSVFPPGMEIHVKQLIRMWIAEGFVHPKRGNSTPEEIGQDYLDRLINKNLIQTTRKGFNGRITRCRLHPLMRNLAISESQQVDFVSHYTEKDFQFPNRCRRHAIHNSSIGKYIPLVVHSAAHIRTLVCFNQDQTGYLLSSKQLEFVCGGLKLLRVLDLESVKLSEILDDIGTLVHLRYLGLRRAGLRRLPSTICRLHNLQTMDLKYNLLGGLPKEMGNLQNLRSLDVRHNLITFIPKSICSIGKLRHLKLDHDVESGKLQFHTIRNLESLSAVRIGAWIENGLHNLTNLKRLGIHGGFHVDFEEHLWDTILNLSSLNSLRLEGFGSIAFSQGSATKTRTSHEHLCKLHLSGQLRKLPDLAAMNITQLTLSWSKLEQDPMATFEKMPKLKILRLKMQAYLGMKMVCSKDGFPQLKHLELKNLMNLQNWKIEKGSMPRLERMSIGWCFKLKMIPKGLQHLSSLRKLEVLWMLPRFRARLVRDMGEDWFKIRHVHSVVVEGIPINPSQF</sequence>
<feature type="domain" description="Disease resistance N-terminal" evidence="6">
    <location>
        <begin position="8"/>
        <end position="84"/>
    </location>
</feature>
<feature type="domain" description="Disease resistance R13L4/SHOC-2-like LRR" evidence="8">
    <location>
        <begin position="600"/>
        <end position="656"/>
    </location>
</feature>
<dbReference type="Proteomes" id="UP001141806">
    <property type="component" value="Unassembled WGS sequence"/>
</dbReference>
<keyword evidence="4" id="KW-0611">Plant defense</keyword>
<evidence type="ECO:0000313" key="9">
    <source>
        <dbReference type="EMBL" id="KAJ4977497.1"/>
    </source>
</evidence>
<evidence type="ECO:0000259" key="8">
    <source>
        <dbReference type="Pfam" id="PF23598"/>
    </source>
</evidence>
<accession>A0A9Q0KVA7</accession>
<dbReference type="Gene3D" id="1.20.5.4130">
    <property type="match status" value="1"/>
</dbReference>
<organism evidence="9 10">
    <name type="scientific">Protea cynaroides</name>
    <dbReference type="NCBI Taxonomy" id="273540"/>
    <lineage>
        <taxon>Eukaryota</taxon>
        <taxon>Viridiplantae</taxon>
        <taxon>Streptophyta</taxon>
        <taxon>Embryophyta</taxon>
        <taxon>Tracheophyta</taxon>
        <taxon>Spermatophyta</taxon>
        <taxon>Magnoliopsida</taxon>
        <taxon>Proteales</taxon>
        <taxon>Proteaceae</taxon>
        <taxon>Protea</taxon>
    </lineage>
</organism>
<dbReference type="Gene3D" id="3.80.10.10">
    <property type="entry name" value="Ribonuclease Inhibitor"/>
    <property type="match status" value="2"/>
</dbReference>
<dbReference type="GO" id="GO:0043531">
    <property type="term" value="F:ADP binding"/>
    <property type="evidence" value="ECO:0007669"/>
    <property type="project" value="InterPro"/>
</dbReference>
<feature type="domain" description="Disease resistance protein winged helix" evidence="7">
    <location>
        <begin position="453"/>
        <end position="525"/>
    </location>
</feature>
<feature type="domain" description="NB-ARC" evidence="5">
    <location>
        <begin position="186"/>
        <end position="367"/>
    </location>
</feature>
<feature type="domain" description="Disease resistance R13L4/SHOC-2-like LRR" evidence="8">
    <location>
        <begin position="660"/>
        <end position="917"/>
    </location>
</feature>
<keyword evidence="10" id="KW-1185">Reference proteome</keyword>
<evidence type="ECO:0000313" key="10">
    <source>
        <dbReference type="Proteomes" id="UP001141806"/>
    </source>
</evidence>
<gene>
    <name evidence="9" type="ORF">NE237_002603</name>
</gene>
<dbReference type="InterPro" id="IPR027417">
    <property type="entry name" value="P-loop_NTPase"/>
</dbReference>
<proteinExistence type="predicted"/>
<dbReference type="InterPro" id="IPR055414">
    <property type="entry name" value="LRR_R13L4/SHOC2-like"/>
</dbReference>
<evidence type="ECO:0000256" key="4">
    <source>
        <dbReference type="ARBA" id="ARBA00022821"/>
    </source>
</evidence>
<dbReference type="Pfam" id="PF18052">
    <property type="entry name" value="Rx_N"/>
    <property type="match status" value="1"/>
</dbReference>
<dbReference type="Pfam" id="PF00931">
    <property type="entry name" value="NB-ARC"/>
    <property type="match status" value="1"/>
</dbReference>
<dbReference type="Gene3D" id="1.10.10.10">
    <property type="entry name" value="Winged helix-like DNA-binding domain superfamily/Winged helix DNA-binding domain"/>
    <property type="match status" value="1"/>
</dbReference>
<dbReference type="SUPFAM" id="SSF52058">
    <property type="entry name" value="L domain-like"/>
    <property type="match status" value="1"/>
</dbReference>
<reference evidence="9" key="1">
    <citation type="journal article" date="2023" name="Plant J.">
        <title>The genome of the king protea, Protea cynaroides.</title>
        <authorList>
            <person name="Chang J."/>
            <person name="Duong T.A."/>
            <person name="Schoeman C."/>
            <person name="Ma X."/>
            <person name="Roodt D."/>
            <person name="Barker N."/>
            <person name="Li Z."/>
            <person name="Van de Peer Y."/>
            <person name="Mizrachi E."/>
        </authorList>
    </citation>
    <scope>NUCLEOTIDE SEQUENCE</scope>
    <source>
        <tissue evidence="9">Young leaves</tissue>
    </source>
</reference>
<protein>
    <submittedName>
        <fullName evidence="9">Uncharacterized protein</fullName>
    </submittedName>
</protein>
<dbReference type="Pfam" id="PF23559">
    <property type="entry name" value="WHD_DRP"/>
    <property type="match status" value="1"/>
</dbReference>
<dbReference type="PANTHER" id="PTHR23155">
    <property type="entry name" value="DISEASE RESISTANCE PROTEIN RP"/>
    <property type="match status" value="1"/>
</dbReference>
<dbReference type="InterPro" id="IPR041118">
    <property type="entry name" value="Rx_N"/>
</dbReference>
<dbReference type="InterPro" id="IPR058922">
    <property type="entry name" value="WHD_DRP"/>
</dbReference>
<dbReference type="InterPro" id="IPR032675">
    <property type="entry name" value="LRR_dom_sf"/>
</dbReference>
<dbReference type="Pfam" id="PF23598">
    <property type="entry name" value="LRR_14"/>
    <property type="match status" value="2"/>
</dbReference>
<evidence type="ECO:0000256" key="3">
    <source>
        <dbReference type="ARBA" id="ARBA00022741"/>
    </source>
</evidence>
<dbReference type="GO" id="GO:0098542">
    <property type="term" value="P:defense response to other organism"/>
    <property type="evidence" value="ECO:0007669"/>
    <property type="project" value="TreeGrafter"/>
</dbReference>
<evidence type="ECO:0000259" key="6">
    <source>
        <dbReference type="Pfam" id="PF18052"/>
    </source>
</evidence>
<dbReference type="InterPro" id="IPR003591">
    <property type="entry name" value="Leu-rich_rpt_typical-subtyp"/>
</dbReference>
<dbReference type="InterPro" id="IPR036388">
    <property type="entry name" value="WH-like_DNA-bd_sf"/>
</dbReference>
<dbReference type="SMART" id="SM00369">
    <property type="entry name" value="LRR_TYP"/>
    <property type="match status" value="3"/>
</dbReference>
<dbReference type="PRINTS" id="PR00364">
    <property type="entry name" value="DISEASERSIST"/>
</dbReference>
<dbReference type="SUPFAM" id="SSF52540">
    <property type="entry name" value="P-loop containing nucleoside triphosphate hydrolases"/>
    <property type="match status" value="1"/>
</dbReference>
<dbReference type="EMBL" id="JAMYWD010000003">
    <property type="protein sequence ID" value="KAJ4977497.1"/>
    <property type="molecule type" value="Genomic_DNA"/>
</dbReference>
<evidence type="ECO:0000256" key="2">
    <source>
        <dbReference type="ARBA" id="ARBA00022737"/>
    </source>
</evidence>
<name>A0A9Q0KVA7_9MAGN</name>
<evidence type="ECO:0000259" key="7">
    <source>
        <dbReference type="Pfam" id="PF23559"/>
    </source>
</evidence>
<dbReference type="InterPro" id="IPR042197">
    <property type="entry name" value="Apaf_helical"/>
</dbReference>
<dbReference type="InterPro" id="IPR001611">
    <property type="entry name" value="Leu-rich_rpt"/>
</dbReference>
<evidence type="ECO:0000256" key="1">
    <source>
        <dbReference type="ARBA" id="ARBA00022614"/>
    </source>
</evidence>
<dbReference type="InterPro" id="IPR002182">
    <property type="entry name" value="NB-ARC"/>
</dbReference>
<comment type="caution">
    <text evidence="9">The sequence shown here is derived from an EMBL/GenBank/DDBJ whole genome shotgun (WGS) entry which is preliminary data.</text>
</comment>
<keyword evidence="3" id="KW-0547">Nucleotide-binding</keyword>
<dbReference type="FunFam" id="1.10.10.10:FF:000322">
    <property type="entry name" value="Probable disease resistance protein At1g63360"/>
    <property type="match status" value="1"/>
</dbReference>
<dbReference type="AlphaFoldDB" id="A0A9Q0KVA7"/>
<dbReference type="PANTHER" id="PTHR23155:SF1193">
    <property type="entry name" value="DISEASE RESISTANCE PROTEIN RPP13-RELATED"/>
    <property type="match status" value="1"/>
</dbReference>